<dbReference type="GO" id="GO:0046872">
    <property type="term" value="F:metal ion binding"/>
    <property type="evidence" value="ECO:0007669"/>
    <property type="project" value="UniProtKB-KW"/>
</dbReference>
<comment type="function">
    <text evidence="6">Binds and transfers iron-sulfur (Fe-S) clusters to target apoproteins. Can hydrolyze ATP.</text>
</comment>
<proteinExistence type="inferred from homology"/>
<evidence type="ECO:0000256" key="6">
    <source>
        <dbReference type="HAMAP-Rule" id="MF_02040"/>
    </source>
</evidence>
<dbReference type="InterPro" id="IPR033756">
    <property type="entry name" value="YlxH/NBP35"/>
</dbReference>
<keyword evidence="6" id="KW-0378">Hydrolase</keyword>
<dbReference type="InterPro" id="IPR044304">
    <property type="entry name" value="NUBPL-like"/>
</dbReference>
<dbReference type="Gene3D" id="3.40.50.300">
    <property type="entry name" value="P-loop containing nucleotide triphosphate hydrolases"/>
    <property type="match status" value="1"/>
</dbReference>
<feature type="binding site" evidence="6">
    <location>
        <begin position="25"/>
        <end position="32"/>
    </location>
    <ligand>
        <name>ATP</name>
        <dbReference type="ChEBI" id="CHEBI:30616"/>
    </ligand>
</feature>
<evidence type="ECO:0000256" key="5">
    <source>
        <dbReference type="ARBA" id="ARBA00023014"/>
    </source>
</evidence>
<protein>
    <recommendedName>
        <fullName evidence="6">Iron-sulfur cluster carrier protein</fullName>
    </recommendedName>
</protein>
<keyword evidence="2 6" id="KW-0547">Nucleotide-binding</keyword>
<dbReference type="EMBL" id="RXFM01000008">
    <property type="protein sequence ID" value="RST71215.1"/>
    <property type="molecule type" value="Genomic_DNA"/>
</dbReference>
<dbReference type="InterPro" id="IPR027417">
    <property type="entry name" value="P-loop_NTPase"/>
</dbReference>
<dbReference type="GO" id="GO:0005524">
    <property type="term" value="F:ATP binding"/>
    <property type="evidence" value="ECO:0007669"/>
    <property type="project" value="UniProtKB-UniRule"/>
</dbReference>
<accession>A0A3R9YD41</accession>
<dbReference type="FunFam" id="3.40.50.300:FF:001119">
    <property type="entry name" value="Iron-sulfur cluster carrier protein"/>
    <property type="match status" value="1"/>
</dbReference>
<reference evidence="8" key="1">
    <citation type="submission" date="2018-11" db="EMBL/GenBank/DDBJ databases">
        <title>Phylogenetic, genomic, and biogeographic characterization of a novel and ubiquitous marine invertebrate-associated Rickettsiales parasite, Candidatus Marinoinvertebrata rohwerii, gen. nov., sp. nov.</title>
        <authorList>
            <person name="Klinges J.G."/>
            <person name="Rosales S.M."/>
            <person name="Mcminds R."/>
            <person name="Shaver E.C."/>
            <person name="Shantz A."/>
            <person name="Peters E.C."/>
            <person name="Burkepile D.E."/>
            <person name="Silliman B.R."/>
            <person name="Vega Thurber R.L."/>
        </authorList>
    </citation>
    <scope>NUCLEOTIDE SEQUENCE [LARGE SCALE GENOMIC DNA]</scope>
    <source>
        <strain evidence="8">a_cerv_44</strain>
    </source>
</reference>
<dbReference type="SUPFAM" id="SSF52540">
    <property type="entry name" value="P-loop containing nucleoside triphosphate hydrolases"/>
    <property type="match status" value="1"/>
</dbReference>
<dbReference type="GO" id="GO:0016887">
    <property type="term" value="F:ATP hydrolysis activity"/>
    <property type="evidence" value="ECO:0007669"/>
    <property type="project" value="UniProtKB-UniRule"/>
</dbReference>
<dbReference type="OrthoDB" id="9809679at2"/>
<comment type="caution">
    <text evidence="7">The sequence shown here is derived from an EMBL/GenBank/DDBJ whole genome shotgun (WGS) entry which is preliminary data.</text>
</comment>
<name>A0A3R9YD41_9RICK</name>
<keyword evidence="8" id="KW-1185">Reference proteome</keyword>
<dbReference type="Pfam" id="PF10609">
    <property type="entry name" value="ParA"/>
    <property type="match status" value="1"/>
</dbReference>
<keyword evidence="4 6" id="KW-0408">Iron</keyword>
<keyword evidence="3 6" id="KW-0067">ATP-binding</keyword>
<dbReference type="Proteomes" id="UP000279470">
    <property type="component" value="Unassembled WGS sequence"/>
</dbReference>
<organism evidence="7 8">
    <name type="scientific">Candidatus Aquarickettsia rohweri</name>
    <dbReference type="NCBI Taxonomy" id="2602574"/>
    <lineage>
        <taxon>Bacteria</taxon>
        <taxon>Pseudomonadati</taxon>
        <taxon>Pseudomonadota</taxon>
        <taxon>Alphaproteobacteria</taxon>
        <taxon>Rickettsiales</taxon>
        <taxon>Candidatus Midichloriaceae</taxon>
        <taxon>Candidatus Aquarickettsia</taxon>
    </lineage>
</organism>
<dbReference type="GO" id="GO:0051539">
    <property type="term" value="F:4 iron, 4 sulfur cluster binding"/>
    <property type="evidence" value="ECO:0007669"/>
    <property type="project" value="TreeGrafter"/>
</dbReference>
<evidence type="ECO:0000313" key="7">
    <source>
        <dbReference type="EMBL" id="RST71215.1"/>
    </source>
</evidence>
<dbReference type="HAMAP" id="MF_02040">
    <property type="entry name" value="Mrp_NBP35"/>
    <property type="match status" value="1"/>
</dbReference>
<keyword evidence="1 6" id="KW-0479">Metal-binding</keyword>
<dbReference type="GO" id="GO:0016226">
    <property type="term" value="P:iron-sulfur cluster assembly"/>
    <property type="evidence" value="ECO:0007669"/>
    <property type="project" value="InterPro"/>
</dbReference>
<dbReference type="PANTHER" id="PTHR42961:SF2">
    <property type="entry name" value="IRON-SULFUR PROTEIN NUBPL"/>
    <property type="match status" value="1"/>
</dbReference>
<comment type="similarity">
    <text evidence="6">Belongs to the Mrp/NBP35 ATP-binding proteins family.</text>
</comment>
<dbReference type="RefSeq" id="WP_126044305.1">
    <property type="nucleotide sequence ID" value="NZ_RXFM01000008.1"/>
</dbReference>
<dbReference type="AlphaFoldDB" id="A0A3R9YD41"/>
<dbReference type="GO" id="GO:0140663">
    <property type="term" value="F:ATP-dependent FeS chaperone activity"/>
    <property type="evidence" value="ECO:0007669"/>
    <property type="project" value="InterPro"/>
</dbReference>
<dbReference type="PANTHER" id="PTHR42961">
    <property type="entry name" value="IRON-SULFUR PROTEIN NUBPL"/>
    <property type="match status" value="1"/>
</dbReference>
<dbReference type="InterPro" id="IPR019591">
    <property type="entry name" value="Mrp/NBP35_ATP-bd"/>
</dbReference>
<evidence type="ECO:0000256" key="3">
    <source>
        <dbReference type="ARBA" id="ARBA00022840"/>
    </source>
</evidence>
<dbReference type="CDD" id="cd02037">
    <property type="entry name" value="Mrp_NBP35"/>
    <property type="match status" value="1"/>
</dbReference>
<evidence type="ECO:0000313" key="8">
    <source>
        <dbReference type="Proteomes" id="UP000279470"/>
    </source>
</evidence>
<evidence type="ECO:0000256" key="4">
    <source>
        <dbReference type="ARBA" id="ARBA00023004"/>
    </source>
</evidence>
<keyword evidence="5 6" id="KW-0411">Iron-sulfur</keyword>
<gene>
    <name evidence="7" type="ORF">EIC27_01030</name>
</gene>
<evidence type="ECO:0000256" key="1">
    <source>
        <dbReference type="ARBA" id="ARBA00022723"/>
    </source>
</evidence>
<comment type="subunit">
    <text evidence="6">Homodimer.</text>
</comment>
<dbReference type="PROSITE" id="PS01215">
    <property type="entry name" value="MRP"/>
    <property type="match status" value="1"/>
</dbReference>
<sequence>MFAKTTPKQKSKLDKINKIILVSSGKGGVGKSTIASNIAISLAESGYKVGLLDSDVYGPSIPRIFNINQKPEIKEGLIQPHEEQNIKLMSMGFLVPESSALVWRGPMLTKAIHQLFKLTNWGNLDYLIVDTPPGTGDIHLSIAENYVIDGAVIVTTPQKLALIDAFKAVDMYNKLKIKIMGIIENMSYLSNPINQNKEYIFGKSNLQDYCNDKNIDFLGAIPMSQKLASKMLLTTNDDKELEKTFKSITQKL</sequence>
<dbReference type="InterPro" id="IPR000808">
    <property type="entry name" value="Mrp-like_CS"/>
</dbReference>
<evidence type="ECO:0000256" key="2">
    <source>
        <dbReference type="ARBA" id="ARBA00022741"/>
    </source>
</evidence>